<dbReference type="EMBL" id="LFJN01000008">
    <property type="protein sequence ID" value="KPI42166.1"/>
    <property type="molecule type" value="Genomic_DNA"/>
</dbReference>
<gene>
    <name evidence="2" type="ORF">AB675_5560</name>
</gene>
<evidence type="ECO:0000313" key="3">
    <source>
        <dbReference type="Proteomes" id="UP000038010"/>
    </source>
</evidence>
<proteinExistence type="predicted"/>
<dbReference type="AlphaFoldDB" id="A0A0N1HCN3"/>
<dbReference type="GeneID" id="28737661"/>
<organism evidence="2 3">
    <name type="scientific">Cyphellophora attinorum</name>
    <dbReference type="NCBI Taxonomy" id="1664694"/>
    <lineage>
        <taxon>Eukaryota</taxon>
        <taxon>Fungi</taxon>
        <taxon>Dikarya</taxon>
        <taxon>Ascomycota</taxon>
        <taxon>Pezizomycotina</taxon>
        <taxon>Eurotiomycetes</taxon>
        <taxon>Chaetothyriomycetidae</taxon>
        <taxon>Chaetothyriales</taxon>
        <taxon>Cyphellophoraceae</taxon>
        <taxon>Cyphellophora</taxon>
    </lineage>
</organism>
<feature type="signal peptide" evidence="1">
    <location>
        <begin position="1"/>
        <end position="21"/>
    </location>
</feature>
<accession>A0A0N1HCN3</accession>
<keyword evidence="3" id="KW-1185">Reference proteome</keyword>
<keyword evidence="1" id="KW-0732">Signal</keyword>
<reference evidence="2 3" key="1">
    <citation type="submission" date="2015-06" db="EMBL/GenBank/DDBJ databases">
        <title>Draft genome of the ant-associated black yeast Phialophora attae CBS 131958.</title>
        <authorList>
            <person name="Moreno L.F."/>
            <person name="Stielow B.J."/>
            <person name="de Hoog S."/>
            <person name="Vicente V.A."/>
            <person name="Weiss V.A."/>
            <person name="de Vries M."/>
            <person name="Cruz L.M."/>
            <person name="Souza E.M."/>
        </authorList>
    </citation>
    <scope>NUCLEOTIDE SEQUENCE [LARGE SCALE GENOMIC DNA]</scope>
    <source>
        <strain evidence="2 3">CBS 131958</strain>
    </source>
</reference>
<comment type="caution">
    <text evidence="2">The sequence shown here is derived from an EMBL/GenBank/DDBJ whole genome shotgun (WGS) entry which is preliminary data.</text>
</comment>
<sequence>MKNAIVSTIAAALLAARFTRAQDTVLSTAALPTDTQSETLPLATQTPSTTFLSSTITSSASLTRSTDNDAATTYFVELASPPDAQTLAEFESEQFTLVNGPSTFAFDLDGDIASTSISMNIKCQVTRADKDYDCQITAAVDGITESSNVAIPTKSLDWQTFSATVTAGQELMSLPTAEPGAGASESGSSSENGVSRASVSAAAALLVAAVGLLFAW</sequence>
<protein>
    <submittedName>
        <fullName evidence="2">Uncharacterized protein</fullName>
    </submittedName>
</protein>
<feature type="chain" id="PRO_5005873191" evidence="1">
    <location>
        <begin position="22"/>
        <end position="216"/>
    </location>
</feature>
<evidence type="ECO:0000256" key="1">
    <source>
        <dbReference type="SAM" id="SignalP"/>
    </source>
</evidence>
<dbReference type="VEuPathDB" id="FungiDB:AB675_5560"/>
<dbReference type="RefSeq" id="XP_018002129.1">
    <property type="nucleotide sequence ID" value="XM_018145781.1"/>
</dbReference>
<dbReference type="Proteomes" id="UP000038010">
    <property type="component" value="Unassembled WGS sequence"/>
</dbReference>
<evidence type="ECO:0000313" key="2">
    <source>
        <dbReference type="EMBL" id="KPI42166.1"/>
    </source>
</evidence>
<name>A0A0N1HCN3_9EURO</name>